<evidence type="ECO:0000256" key="2">
    <source>
        <dbReference type="ARBA" id="ARBA00006164"/>
    </source>
</evidence>
<protein>
    <recommendedName>
        <fullName evidence="7">Pre-mRNA-splicing factor 38</fullName>
    </recommendedName>
</protein>
<dbReference type="Proteomes" id="UP001177023">
    <property type="component" value="Unassembled WGS sequence"/>
</dbReference>
<feature type="compositionally biased region" description="Basic residues" evidence="8">
    <location>
        <begin position="256"/>
        <end position="280"/>
    </location>
</feature>
<evidence type="ECO:0000256" key="3">
    <source>
        <dbReference type="ARBA" id="ARBA00022664"/>
    </source>
</evidence>
<feature type="region of interest" description="Disordered" evidence="8">
    <location>
        <begin position="217"/>
        <end position="310"/>
    </location>
</feature>
<keyword evidence="10" id="KW-1185">Reference proteome</keyword>
<dbReference type="Pfam" id="PF03371">
    <property type="entry name" value="PRP38"/>
    <property type="match status" value="1"/>
</dbReference>
<dbReference type="GO" id="GO:0005681">
    <property type="term" value="C:spliceosomal complex"/>
    <property type="evidence" value="ECO:0007669"/>
    <property type="project" value="UniProtKB-KW"/>
</dbReference>
<evidence type="ECO:0000256" key="1">
    <source>
        <dbReference type="ARBA" id="ARBA00004123"/>
    </source>
</evidence>
<keyword evidence="3 7" id="KW-0507">mRNA processing</keyword>
<evidence type="ECO:0000256" key="6">
    <source>
        <dbReference type="ARBA" id="ARBA00023242"/>
    </source>
</evidence>
<comment type="caution">
    <text evidence="9">The sequence shown here is derived from an EMBL/GenBank/DDBJ whole genome shotgun (WGS) entry which is preliminary data.</text>
</comment>
<dbReference type="PANTHER" id="PTHR23142">
    <property type="entry name" value="PRE-MRNA-SPLICING FACTOR 38A-RELATED"/>
    <property type="match status" value="1"/>
</dbReference>
<reference evidence="9" key="1">
    <citation type="submission" date="2023-06" db="EMBL/GenBank/DDBJ databases">
        <authorList>
            <person name="Delattre M."/>
        </authorList>
    </citation>
    <scope>NUCLEOTIDE SEQUENCE</scope>
    <source>
        <strain evidence="9">AF72</strain>
    </source>
</reference>
<keyword evidence="5 7" id="KW-0508">mRNA splicing</keyword>
<evidence type="ECO:0000313" key="9">
    <source>
        <dbReference type="EMBL" id="CAJ0586957.1"/>
    </source>
</evidence>
<evidence type="ECO:0000256" key="5">
    <source>
        <dbReference type="ARBA" id="ARBA00023187"/>
    </source>
</evidence>
<comment type="function">
    <text evidence="7">Required for pre-mRNA splicing.</text>
</comment>
<name>A0AA36GIM2_9BILA</name>
<feature type="compositionally biased region" description="Basic and acidic residues" evidence="8">
    <location>
        <begin position="223"/>
        <end position="255"/>
    </location>
</feature>
<evidence type="ECO:0000313" key="10">
    <source>
        <dbReference type="Proteomes" id="UP001177023"/>
    </source>
</evidence>
<dbReference type="AlphaFoldDB" id="A0AA36GIM2"/>
<evidence type="ECO:0000256" key="4">
    <source>
        <dbReference type="ARBA" id="ARBA00022728"/>
    </source>
</evidence>
<dbReference type="EMBL" id="CATQJA010002709">
    <property type="protein sequence ID" value="CAJ0586957.1"/>
    <property type="molecule type" value="Genomic_DNA"/>
</dbReference>
<comment type="similarity">
    <text evidence="2 7">Belongs to the PRP38 family.</text>
</comment>
<comment type="subcellular location">
    <subcellularLocation>
        <location evidence="1 7">Nucleus</location>
    </subcellularLocation>
</comment>
<evidence type="ECO:0000256" key="8">
    <source>
        <dbReference type="SAM" id="MobiDB-lite"/>
    </source>
</evidence>
<proteinExistence type="inferred from homology"/>
<keyword evidence="4 7" id="KW-0747">Spliceosome</keyword>
<gene>
    <name evidence="9" type="ORF">MSPICULIGERA_LOCUS24937</name>
</gene>
<evidence type="ECO:0000256" key="7">
    <source>
        <dbReference type="RuleBase" id="RU367025"/>
    </source>
</evidence>
<feature type="non-terminal residue" evidence="9">
    <location>
        <position position="1"/>
    </location>
</feature>
<dbReference type="GO" id="GO:0000398">
    <property type="term" value="P:mRNA splicing, via spliceosome"/>
    <property type="evidence" value="ECO:0007669"/>
    <property type="project" value="UniProtKB-UniRule"/>
</dbReference>
<accession>A0AA36GIM2</accession>
<keyword evidence="6 7" id="KW-0539">Nucleus</keyword>
<dbReference type="InterPro" id="IPR005037">
    <property type="entry name" value="PRP38"/>
</dbReference>
<sequence>MEDLYDDELEDEETTDVYRVTKRNNILVCHGNKTSMNLNALVLENVVQSQYNKNVLVEYTTFQQLLDEAFYNVRHLEPWERGTRKTQGMTGMCGGVRGVGAGGVVSTAFCCLYKFHTLRITRRQLLMLIDNRQSAYLRGLGFIYVRYTQPPADLWSWFEPYFDDDEEVDPRSGGGDQMTFGNFVRLMLTKLDWYGTLFPRIPVPIQKQIDENFTAKRQSSLQEFERNRSRERDRDDRDRQKRPREEDKKKEEVPTKKIRTRCGHHLRHHHCTKHRKKCSRKAKEERQKREAEKKEELKNGSSADVHMGDA</sequence>
<feature type="compositionally biased region" description="Basic and acidic residues" evidence="8">
    <location>
        <begin position="281"/>
        <end position="298"/>
    </location>
</feature>
<organism evidence="9 10">
    <name type="scientific">Mesorhabditis spiculigera</name>
    <dbReference type="NCBI Taxonomy" id="96644"/>
    <lineage>
        <taxon>Eukaryota</taxon>
        <taxon>Metazoa</taxon>
        <taxon>Ecdysozoa</taxon>
        <taxon>Nematoda</taxon>
        <taxon>Chromadorea</taxon>
        <taxon>Rhabditida</taxon>
        <taxon>Rhabditina</taxon>
        <taxon>Rhabditomorpha</taxon>
        <taxon>Rhabditoidea</taxon>
        <taxon>Rhabditidae</taxon>
        <taxon>Mesorhabditinae</taxon>
        <taxon>Mesorhabditis</taxon>
    </lineage>
</organism>